<evidence type="ECO:0000313" key="9">
    <source>
        <dbReference type="Proteomes" id="UP000187283"/>
    </source>
</evidence>
<feature type="region of interest" description="Disordered" evidence="6">
    <location>
        <begin position="603"/>
        <end position="652"/>
    </location>
</feature>
<proteinExistence type="inferred from homology"/>
<evidence type="ECO:0000256" key="4">
    <source>
        <dbReference type="ARBA" id="ARBA00022670"/>
    </source>
</evidence>
<dbReference type="PROSITE" id="PS00973">
    <property type="entry name" value="USP_2"/>
    <property type="match status" value="1"/>
</dbReference>
<dbReference type="InterPro" id="IPR050164">
    <property type="entry name" value="Peptidase_C19"/>
</dbReference>
<dbReference type="EC" id="3.4.19.12" evidence="3"/>
<evidence type="ECO:0000256" key="6">
    <source>
        <dbReference type="SAM" id="MobiDB-lite"/>
    </source>
</evidence>
<name>A0A1R1XKT3_9FUNG</name>
<evidence type="ECO:0000256" key="3">
    <source>
        <dbReference type="ARBA" id="ARBA00012759"/>
    </source>
</evidence>
<comment type="similarity">
    <text evidence="2">Belongs to the peptidase C19 family.</text>
</comment>
<feature type="compositionally biased region" description="Basic and acidic residues" evidence="6">
    <location>
        <begin position="536"/>
        <end position="564"/>
    </location>
</feature>
<dbReference type="PANTHER" id="PTHR24006">
    <property type="entry name" value="UBIQUITIN CARBOXYL-TERMINAL HYDROLASE"/>
    <property type="match status" value="1"/>
</dbReference>
<dbReference type="GO" id="GO:0005634">
    <property type="term" value="C:nucleus"/>
    <property type="evidence" value="ECO:0007669"/>
    <property type="project" value="TreeGrafter"/>
</dbReference>
<accession>A0A1R1XKT3</accession>
<dbReference type="PROSITE" id="PS50235">
    <property type="entry name" value="USP_3"/>
    <property type="match status" value="1"/>
</dbReference>
<reference evidence="8 9" key="1">
    <citation type="submission" date="2017-01" db="EMBL/GenBank/DDBJ databases">
        <authorList>
            <person name="Mah S.A."/>
            <person name="Swanson W.J."/>
            <person name="Moy G.W."/>
            <person name="Vacquier V.D."/>
        </authorList>
    </citation>
    <scope>NUCLEOTIDE SEQUENCE [LARGE SCALE GENOMIC DNA]</scope>
    <source>
        <strain evidence="8 9">GSMNP</strain>
    </source>
</reference>
<dbReference type="PANTHER" id="PTHR24006:SF733">
    <property type="entry name" value="RE52890P"/>
    <property type="match status" value="1"/>
</dbReference>
<protein>
    <recommendedName>
        <fullName evidence="3">ubiquitinyl hydrolase 1</fullName>
        <ecNumber evidence="3">3.4.19.12</ecNumber>
    </recommendedName>
</protein>
<dbReference type="Proteomes" id="UP000187283">
    <property type="component" value="Unassembled WGS sequence"/>
</dbReference>
<evidence type="ECO:0000256" key="2">
    <source>
        <dbReference type="ARBA" id="ARBA00009085"/>
    </source>
</evidence>
<feature type="compositionally biased region" description="Polar residues" evidence="6">
    <location>
        <begin position="460"/>
        <end position="473"/>
    </location>
</feature>
<dbReference type="GO" id="GO:0004843">
    <property type="term" value="F:cysteine-type deubiquitinase activity"/>
    <property type="evidence" value="ECO:0007669"/>
    <property type="project" value="UniProtKB-EC"/>
</dbReference>
<feature type="compositionally biased region" description="Low complexity" evidence="6">
    <location>
        <begin position="476"/>
        <end position="489"/>
    </location>
</feature>
<dbReference type="OrthoDB" id="27652at2759"/>
<dbReference type="InterPro" id="IPR018200">
    <property type="entry name" value="USP_CS"/>
</dbReference>
<gene>
    <name evidence="8" type="ORF">AYI70_g7421</name>
</gene>
<keyword evidence="4" id="KW-0645">Protease</keyword>
<comment type="caution">
    <text evidence="8">The sequence shown here is derived from an EMBL/GenBank/DDBJ whole genome shotgun (WGS) entry which is preliminary data.</text>
</comment>
<dbReference type="Pfam" id="PF00443">
    <property type="entry name" value="UCH"/>
    <property type="match status" value="1"/>
</dbReference>
<feature type="compositionally biased region" description="Low complexity" evidence="6">
    <location>
        <begin position="426"/>
        <end position="437"/>
    </location>
</feature>
<dbReference type="EMBL" id="LSSN01002746">
    <property type="protein sequence ID" value="OMJ15203.1"/>
    <property type="molecule type" value="Genomic_DNA"/>
</dbReference>
<keyword evidence="5 8" id="KW-0378">Hydrolase</keyword>
<dbReference type="AlphaFoldDB" id="A0A1R1XKT3"/>
<dbReference type="SUPFAM" id="SSF54001">
    <property type="entry name" value="Cysteine proteinases"/>
    <property type="match status" value="1"/>
</dbReference>
<evidence type="ECO:0000313" key="8">
    <source>
        <dbReference type="EMBL" id="OMJ15203.1"/>
    </source>
</evidence>
<dbReference type="Gene3D" id="3.90.70.10">
    <property type="entry name" value="Cysteine proteinases"/>
    <property type="match status" value="1"/>
</dbReference>
<keyword evidence="9" id="KW-1185">Reference proteome</keyword>
<feature type="domain" description="USP" evidence="7">
    <location>
        <begin position="77"/>
        <end position="399"/>
    </location>
</feature>
<comment type="catalytic activity">
    <reaction evidence="1">
        <text>Thiol-dependent hydrolysis of ester, thioester, amide, peptide and isopeptide bonds formed by the C-terminal Gly of ubiquitin (a 76-residue protein attached to proteins as an intracellular targeting signal).</text>
        <dbReference type="EC" id="3.4.19.12"/>
    </reaction>
</comment>
<evidence type="ECO:0000256" key="5">
    <source>
        <dbReference type="ARBA" id="ARBA00022801"/>
    </source>
</evidence>
<dbReference type="GO" id="GO:0005829">
    <property type="term" value="C:cytosol"/>
    <property type="evidence" value="ECO:0007669"/>
    <property type="project" value="TreeGrafter"/>
</dbReference>
<feature type="compositionally biased region" description="Polar residues" evidence="6">
    <location>
        <begin position="493"/>
        <end position="531"/>
    </location>
</feature>
<dbReference type="GO" id="GO:0006508">
    <property type="term" value="P:proteolysis"/>
    <property type="evidence" value="ECO:0007669"/>
    <property type="project" value="UniProtKB-KW"/>
</dbReference>
<feature type="region of interest" description="Disordered" evidence="6">
    <location>
        <begin position="42"/>
        <end position="92"/>
    </location>
</feature>
<dbReference type="GO" id="GO:0016579">
    <property type="term" value="P:protein deubiquitination"/>
    <property type="evidence" value="ECO:0007669"/>
    <property type="project" value="InterPro"/>
</dbReference>
<dbReference type="InterPro" id="IPR038765">
    <property type="entry name" value="Papain-like_cys_pep_sf"/>
</dbReference>
<evidence type="ECO:0000259" key="7">
    <source>
        <dbReference type="PROSITE" id="PS50235"/>
    </source>
</evidence>
<dbReference type="InterPro" id="IPR001394">
    <property type="entry name" value="Peptidase_C19_UCH"/>
</dbReference>
<sequence>MASLKPKNVYPTSGVGGLAEILPKNNDRTCVNNYPLNRNLPIETQKSYQRNESRFSNSALSEQTATSSNKASSVPASNLPKISNSISKGSNLSKTDHLASESYFDDANSAQRYGVPISMFTALKDLFWHITTRISRSGTYNPNRFITTLKQNNALFRNNFHQDAHEMLNYLMNEISENVEHIQASKNLTTGTGKPIDGPSPFSKNTWVHTLFEGLLTNETKCLTCEKVTNRDETFFDLSVDISNNTSVTNCMRQFAAGEIMNQNNKFLCENCGTLQEAERRMRIKRLPNILALHLKRFKYKESIGNYVKLNHRVNYPLTMRVPDTTQSTEDVEYKLVGTIIHLGSGLHQGHYIVIVKSGDSWIIYDDDYVDIIHESDLELYFGDSLTYGGVYVLLYERSDFDPLKYDLPGNSFPNTEFSAESDAINPNANLAPPNNASEKTKSFSVPPFSSSEIKPDNINIGNNEPIGQSNMGKVNDITTSTSTNITSDSEAKCTSETINPNSENLGDSKNSNPNNSEVSETNPQDNLSKPSKNSADSDEKKEEKSDSTDDNDSESKSDDKNNDIEMNEFSSSSILSNLIKNKGTSSLEDAIDTFLQQSSVEISIREPTLPPVQAVPSNGKADGKSSSGSKIKWNIFSKNKDKSPKSNGVAA</sequence>
<dbReference type="InterPro" id="IPR028889">
    <property type="entry name" value="USP"/>
</dbReference>
<dbReference type="STRING" id="133412.A0A1R1XKT3"/>
<feature type="compositionally biased region" description="Low complexity" evidence="6">
    <location>
        <begin position="618"/>
        <end position="631"/>
    </location>
</feature>
<organism evidence="8 9">
    <name type="scientific">Smittium culicis</name>
    <dbReference type="NCBI Taxonomy" id="133412"/>
    <lineage>
        <taxon>Eukaryota</taxon>
        <taxon>Fungi</taxon>
        <taxon>Fungi incertae sedis</taxon>
        <taxon>Zoopagomycota</taxon>
        <taxon>Kickxellomycotina</taxon>
        <taxon>Harpellomycetes</taxon>
        <taxon>Harpellales</taxon>
        <taxon>Legeriomycetaceae</taxon>
        <taxon>Smittium</taxon>
    </lineage>
</organism>
<feature type="region of interest" description="Disordered" evidence="6">
    <location>
        <begin position="417"/>
        <end position="569"/>
    </location>
</feature>
<evidence type="ECO:0000256" key="1">
    <source>
        <dbReference type="ARBA" id="ARBA00000707"/>
    </source>
</evidence>